<dbReference type="AlphaFoldDB" id="A0A377Q901"/>
<evidence type="ECO:0008006" key="6">
    <source>
        <dbReference type="Google" id="ProtNLM"/>
    </source>
</evidence>
<dbReference type="Proteomes" id="UP000255108">
    <property type="component" value="Unassembled WGS sequence"/>
</dbReference>
<protein>
    <recommendedName>
        <fullName evidence="6">DUF4124 domain-containing protein</fullName>
    </recommendedName>
</protein>
<reference evidence="3 5" key="2">
    <citation type="submission" date="2019-03" db="EMBL/GenBank/DDBJ databases">
        <title>Genomic Encyclopedia of Type Strains, Phase IV (KMG-IV): sequencing the most valuable type-strain genomes for metagenomic binning, comparative biology and taxonomic classification.</title>
        <authorList>
            <person name="Goeker M."/>
        </authorList>
    </citation>
    <scope>NUCLEOTIDE SEQUENCE [LARGE SCALE GENOMIC DNA]</scope>
    <source>
        <strain evidence="3 5">DSM 3764</strain>
    </source>
</reference>
<gene>
    <name evidence="3" type="ORF">EV682_103325</name>
    <name evidence="2" type="ORF">NCTC11159_02260</name>
</gene>
<evidence type="ECO:0000313" key="5">
    <source>
        <dbReference type="Proteomes" id="UP000295794"/>
    </source>
</evidence>
<dbReference type="EMBL" id="UGHR01000001">
    <property type="protein sequence ID" value="STQ91188.1"/>
    <property type="molecule type" value="Genomic_DNA"/>
</dbReference>
<proteinExistence type="predicted"/>
<evidence type="ECO:0000313" key="2">
    <source>
        <dbReference type="EMBL" id="STQ91188.1"/>
    </source>
</evidence>
<reference evidence="2 4" key="1">
    <citation type="submission" date="2018-06" db="EMBL/GenBank/DDBJ databases">
        <authorList>
            <consortium name="Pathogen Informatics"/>
            <person name="Doyle S."/>
        </authorList>
    </citation>
    <scope>NUCLEOTIDE SEQUENCE [LARGE SCALE GENOMIC DNA]</scope>
    <source>
        <strain evidence="2 4">NCTC11159</strain>
    </source>
</reference>
<evidence type="ECO:0000256" key="1">
    <source>
        <dbReference type="SAM" id="SignalP"/>
    </source>
</evidence>
<evidence type="ECO:0000313" key="3">
    <source>
        <dbReference type="EMBL" id="TCU88741.1"/>
    </source>
</evidence>
<dbReference type="Proteomes" id="UP000295794">
    <property type="component" value="Unassembled WGS sequence"/>
</dbReference>
<dbReference type="EMBL" id="SMBT01000003">
    <property type="protein sequence ID" value="TCU88741.1"/>
    <property type="molecule type" value="Genomic_DNA"/>
</dbReference>
<keyword evidence="1" id="KW-0732">Signal</keyword>
<feature type="signal peptide" evidence="1">
    <location>
        <begin position="1"/>
        <end position="17"/>
    </location>
</feature>
<accession>A0A377Q901</accession>
<keyword evidence="5" id="KW-1185">Reference proteome</keyword>
<feature type="chain" id="PRO_5016994780" description="DUF4124 domain-containing protein" evidence="1">
    <location>
        <begin position="18"/>
        <end position="118"/>
    </location>
</feature>
<organism evidence="2 4">
    <name type="scientific">Iodobacter fluviatilis</name>
    <dbReference type="NCBI Taxonomy" id="537"/>
    <lineage>
        <taxon>Bacteria</taxon>
        <taxon>Pseudomonadati</taxon>
        <taxon>Pseudomonadota</taxon>
        <taxon>Betaproteobacteria</taxon>
        <taxon>Neisseriales</taxon>
        <taxon>Chitinibacteraceae</taxon>
        <taxon>Iodobacter</taxon>
    </lineage>
</organism>
<name>A0A377Q901_9NEIS</name>
<evidence type="ECO:0000313" key="4">
    <source>
        <dbReference type="Proteomes" id="UP000255108"/>
    </source>
</evidence>
<sequence>MPYLFFCLIFVSFSASAEMFKCFDGVRPKYTYQNKPCEETGLKTAKIITDKDALIGSADFSGYKREANERAALADLSEQANVMRQIAKECRRSIVRVFDVISTKHRQIGSNKNALVRP</sequence>